<protein>
    <submittedName>
        <fullName evidence="1">Uncharacterized protein</fullName>
    </submittedName>
</protein>
<accession>A0AAW2ICM9</accession>
<dbReference type="EMBL" id="JARGDH010000001">
    <property type="protein sequence ID" value="KAL0279533.1"/>
    <property type="molecule type" value="Genomic_DNA"/>
</dbReference>
<comment type="caution">
    <text evidence="1">The sequence shown here is derived from an EMBL/GenBank/DDBJ whole genome shotgun (WGS) entry which is preliminary data.</text>
</comment>
<organism evidence="1">
    <name type="scientific">Menopon gallinae</name>
    <name type="common">poultry shaft louse</name>
    <dbReference type="NCBI Taxonomy" id="328185"/>
    <lineage>
        <taxon>Eukaryota</taxon>
        <taxon>Metazoa</taxon>
        <taxon>Ecdysozoa</taxon>
        <taxon>Arthropoda</taxon>
        <taxon>Hexapoda</taxon>
        <taxon>Insecta</taxon>
        <taxon>Pterygota</taxon>
        <taxon>Neoptera</taxon>
        <taxon>Paraneoptera</taxon>
        <taxon>Psocodea</taxon>
        <taxon>Troctomorpha</taxon>
        <taxon>Phthiraptera</taxon>
        <taxon>Amblycera</taxon>
        <taxon>Menoponidae</taxon>
        <taxon>Menopon</taxon>
    </lineage>
</organism>
<reference evidence="1" key="1">
    <citation type="journal article" date="2024" name="Gigascience">
        <title>Chromosome-level genome of the poultry shaft louse Menopon gallinae provides insight into the host-switching and adaptive evolution of parasitic lice.</title>
        <authorList>
            <person name="Xu Y."/>
            <person name="Ma L."/>
            <person name="Liu S."/>
            <person name="Liang Y."/>
            <person name="Liu Q."/>
            <person name="He Z."/>
            <person name="Tian L."/>
            <person name="Duan Y."/>
            <person name="Cai W."/>
            <person name="Li H."/>
            <person name="Song F."/>
        </authorList>
    </citation>
    <scope>NUCLEOTIDE SEQUENCE</scope>
    <source>
        <strain evidence="1">Cailab_2023a</strain>
    </source>
</reference>
<evidence type="ECO:0000313" key="1">
    <source>
        <dbReference type="EMBL" id="KAL0279533.1"/>
    </source>
</evidence>
<sequence length="572" mass="67755">MTETYIPEKVHLPSIRASQDRKMTEELLGEYGEYDFMSEFYSEFMKGEAVTTLSDISCRRKWRQVPREPSLFSDCKTPVSDFRESDYEAWLKQYYEELHIKETTIITDNKETDTLDLEEIEQAVKSPTLTLFQKYEPMDSTKYWGVEDPRRHWPIPKTNREFWLFPSIHPLLNTSSRYGRYITMLHSSSGVLGAEHKKRLASIFKKNIIKAKKFNYQLAKLILCDSLVSLTWFDVVSKKVILTTLCQLLRGQYELEVVSFENAQLRQLEGIVLLCALSRNTDRLRELHAWRMFGYGQCPVLRDTMSLAAKSKSTKYNNINLKYHFMEILNNFSSLTILSVNYAYLANHKGDALLRLKTLRCGRLKELRLLCTPEERPMRTDPRYGVGGYQIPDGVWRRATEWNRHLRVSFVFLHLPQYENIILYLTKSIPVSSFYVASGMDFTFQTPWEIDTTLLELRNWYANTLETLKLHLWHHRDLLDYVIEYKILDEFPNLKNFEFIGVLKCLTTLEGFCRRLLTRKYKLESVLFWVEDSYADEKRRKRCHKNFEEVKNQYLGMLQNINIDAHFRIYPI</sequence>
<gene>
    <name evidence="1" type="ORF">PYX00_001064</name>
</gene>
<name>A0AAW2ICM9_9NEOP</name>
<dbReference type="EMBL" id="JARGDH010000001">
    <property type="protein sequence ID" value="KAL0279530.1"/>
    <property type="molecule type" value="Genomic_DNA"/>
</dbReference>
<dbReference type="EMBL" id="JARGDH010000001">
    <property type="protein sequence ID" value="KAL0279531.1"/>
    <property type="molecule type" value="Genomic_DNA"/>
</dbReference>
<dbReference type="AlphaFoldDB" id="A0AAW2ICM9"/>
<proteinExistence type="predicted"/>